<feature type="region of interest" description="Disordered" evidence="2">
    <location>
        <begin position="71"/>
        <end position="91"/>
    </location>
</feature>
<evidence type="ECO:0000259" key="3">
    <source>
        <dbReference type="Pfam" id="PF13205"/>
    </source>
</evidence>
<protein>
    <recommendedName>
        <fullName evidence="3">SbsA Ig-like domain-containing protein</fullName>
    </recommendedName>
</protein>
<dbReference type="InterPro" id="IPR009091">
    <property type="entry name" value="RCC1/BLIP-II"/>
</dbReference>
<dbReference type="GO" id="GO:0005737">
    <property type="term" value="C:cytoplasm"/>
    <property type="evidence" value="ECO:0007669"/>
    <property type="project" value="TreeGrafter"/>
</dbReference>
<dbReference type="InterPro" id="IPR032812">
    <property type="entry name" value="SbsA_Ig"/>
</dbReference>
<dbReference type="InterPro" id="IPR051553">
    <property type="entry name" value="Ran_GTPase-activating"/>
</dbReference>
<proteinExistence type="predicted"/>
<evidence type="ECO:0000256" key="2">
    <source>
        <dbReference type="SAM" id="MobiDB-lite"/>
    </source>
</evidence>
<dbReference type="Pfam" id="PF13205">
    <property type="entry name" value="Big_5"/>
    <property type="match status" value="1"/>
</dbReference>
<feature type="compositionally biased region" description="Polar residues" evidence="2">
    <location>
        <begin position="78"/>
        <end position="91"/>
    </location>
</feature>
<feature type="domain" description="SbsA Ig-like" evidence="3">
    <location>
        <begin position="162"/>
        <end position="273"/>
    </location>
</feature>
<dbReference type="Pfam" id="PF13540">
    <property type="entry name" value="RCC1_2"/>
    <property type="match status" value="2"/>
</dbReference>
<dbReference type="PROSITE" id="PS50012">
    <property type="entry name" value="RCC1_3"/>
    <property type="match status" value="1"/>
</dbReference>
<gene>
    <name evidence="4" type="ORF">METZ01_LOCUS293749</name>
</gene>
<sequence>EAGDIIYGGTTGCDSDNDNASIDNNTIIFNEMADGTYDCTITVRDNANNTSSPLPVTQFIIDTIDPIVTEETPVTTPDNDSTPSYTFSSTEGGTITYTGDCGSSSSSTATSGNNYNTVTLTQPDNSTQLSDASYATGACTIRVTDAAGNQSDSLLVSSFIIDTTAPRVSSTSPADNESSFSASESISVTFSDSNAMDNTSVTTNTSDTTCSGSFQLSSDNFNSCVKMGSQPSVSNSNLTFTVTPSLTMFYSTNYKIRITTAAKDSAGNVIAQYTHTNGFNRDSIPITAGYAHSCFILDNGSVKCWGSNASGQLGLGDTNSRGDGSNEMGDNLTVIDLGTGAKAISAGYEHTCAILDNASVKCWGSNASGQLGLGDTNSRGDGSNEMGDNLTVI</sequence>
<dbReference type="GO" id="GO:0005085">
    <property type="term" value="F:guanyl-nucleotide exchange factor activity"/>
    <property type="evidence" value="ECO:0007669"/>
    <property type="project" value="TreeGrafter"/>
</dbReference>
<dbReference type="EMBL" id="UINC01089636">
    <property type="protein sequence ID" value="SVC40895.1"/>
    <property type="molecule type" value="Genomic_DNA"/>
</dbReference>
<feature type="non-terminal residue" evidence="4">
    <location>
        <position position="393"/>
    </location>
</feature>
<evidence type="ECO:0000256" key="1">
    <source>
        <dbReference type="ARBA" id="ARBA00022729"/>
    </source>
</evidence>
<dbReference type="Gene3D" id="2.60.40.10">
    <property type="entry name" value="Immunoglobulins"/>
    <property type="match status" value="1"/>
</dbReference>
<reference evidence="4" key="1">
    <citation type="submission" date="2018-05" db="EMBL/GenBank/DDBJ databases">
        <authorList>
            <person name="Lanie J.A."/>
            <person name="Ng W.-L."/>
            <person name="Kazmierczak K.M."/>
            <person name="Andrzejewski T.M."/>
            <person name="Davidsen T.M."/>
            <person name="Wayne K.J."/>
            <person name="Tettelin H."/>
            <person name="Glass J.I."/>
            <person name="Rusch D."/>
            <person name="Podicherti R."/>
            <person name="Tsui H.-C.T."/>
            <person name="Winkler M.E."/>
        </authorList>
    </citation>
    <scope>NUCLEOTIDE SEQUENCE</scope>
</reference>
<dbReference type="PANTHER" id="PTHR45982:SF1">
    <property type="entry name" value="REGULATOR OF CHROMOSOME CONDENSATION"/>
    <property type="match status" value="1"/>
</dbReference>
<feature type="region of interest" description="Disordered" evidence="2">
    <location>
        <begin position="373"/>
        <end position="393"/>
    </location>
</feature>
<dbReference type="InterPro" id="IPR000408">
    <property type="entry name" value="Reg_chr_condens"/>
</dbReference>
<name>A0A382LYV8_9ZZZZ</name>
<keyword evidence="1" id="KW-0732">Signal</keyword>
<dbReference type="PANTHER" id="PTHR45982">
    <property type="entry name" value="REGULATOR OF CHROMOSOME CONDENSATION"/>
    <property type="match status" value="1"/>
</dbReference>
<accession>A0A382LYV8</accession>
<evidence type="ECO:0000313" key="4">
    <source>
        <dbReference type="EMBL" id="SVC40895.1"/>
    </source>
</evidence>
<organism evidence="4">
    <name type="scientific">marine metagenome</name>
    <dbReference type="NCBI Taxonomy" id="408172"/>
    <lineage>
        <taxon>unclassified sequences</taxon>
        <taxon>metagenomes</taxon>
        <taxon>ecological metagenomes</taxon>
    </lineage>
</organism>
<dbReference type="SUPFAM" id="SSF50985">
    <property type="entry name" value="RCC1/BLIP-II"/>
    <property type="match status" value="1"/>
</dbReference>
<dbReference type="InterPro" id="IPR013783">
    <property type="entry name" value="Ig-like_fold"/>
</dbReference>
<dbReference type="Gene3D" id="2.130.10.30">
    <property type="entry name" value="Regulator of chromosome condensation 1/beta-lactamase-inhibitor protein II"/>
    <property type="match status" value="1"/>
</dbReference>
<feature type="non-terminal residue" evidence="4">
    <location>
        <position position="1"/>
    </location>
</feature>
<dbReference type="AlphaFoldDB" id="A0A382LYV8"/>